<name>A0A1H1V6V2_BRESA</name>
<dbReference type="PROSITE" id="PS51000">
    <property type="entry name" value="HTH_DEOR_2"/>
    <property type="match status" value="1"/>
</dbReference>
<dbReference type="Pfam" id="PF08279">
    <property type="entry name" value="HTH_11"/>
    <property type="match status" value="1"/>
</dbReference>
<dbReference type="AlphaFoldDB" id="A0A1H1V6V2"/>
<dbReference type="InterPro" id="IPR001034">
    <property type="entry name" value="DeoR_HTH"/>
</dbReference>
<dbReference type="Pfam" id="PF13280">
    <property type="entry name" value="WYL"/>
    <property type="match status" value="1"/>
</dbReference>
<dbReference type="STRING" id="629680.SAMN04489751_2901"/>
<dbReference type="InterPro" id="IPR018356">
    <property type="entry name" value="Tscrpt_reg_HTH_DeoR_CS"/>
</dbReference>
<keyword evidence="3" id="KW-0804">Transcription</keyword>
<dbReference type="InterPro" id="IPR057727">
    <property type="entry name" value="WCX_dom"/>
</dbReference>
<keyword evidence="7" id="KW-1185">Reference proteome</keyword>
<keyword evidence="1" id="KW-0805">Transcription regulation</keyword>
<dbReference type="Proteomes" id="UP000199700">
    <property type="component" value="Chromosome"/>
</dbReference>
<accession>A0A1H1V6V2</accession>
<feature type="domain" description="HTH deoR-type" evidence="5">
    <location>
        <begin position="2"/>
        <end position="67"/>
    </location>
</feature>
<dbReference type="GO" id="GO:0003677">
    <property type="term" value="F:DNA binding"/>
    <property type="evidence" value="ECO:0007669"/>
    <property type="project" value="UniProtKB-KW"/>
</dbReference>
<evidence type="ECO:0000256" key="4">
    <source>
        <dbReference type="SAM" id="MobiDB-lite"/>
    </source>
</evidence>
<evidence type="ECO:0000256" key="3">
    <source>
        <dbReference type="ARBA" id="ARBA00023163"/>
    </source>
</evidence>
<dbReference type="InterPro" id="IPR036390">
    <property type="entry name" value="WH_DNA-bd_sf"/>
</dbReference>
<dbReference type="GO" id="GO:0003700">
    <property type="term" value="F:DNA-binding transcription factor activity"/>
    <property type="evidence" value="ECO:0007669"/>
    <property type="project" value="InterPro"/>
</dbReference>
<evidence type="ECO:0000256" key="2">
    <source>
        <dbReference type="ARBA" id="ARBA00023125"/>
    </source>
</evidence>
<dbReference type="PANTHER" id="PTHR34580">
    <property type="match status" value="1"/>
</dbReference>
<dbReference type="Gene3D" id="1.10.10.10">
    <property type="entry name" value="Winged helix-like DNA-binding domain superfamily/Winged helix DNA-binding domain"/>
    <property type="match status" value="1"/>
</dbReference>
<dbReference type="Pfam" id="PF25583">
    <property type="entry name" value="WCX"/>
    <property type="match status" value="1"/>
</dbReference>
<dbReference type="RefSeq" id="WP_092106607.1">
    <property type="nucleotide sequence ID" value="NZ_LT629739.1"/>
</dbReference>
<dbReference type="SUPFAM" id="SSF46785">
    <property type="entry name" value="Winged helix' DNA-binding domain"/>
    <property type="match status" value="1"/>
</dbReference>
<dbReference type="InterPro" id="IPR051534">
    <property type="entry name" value="CBASS_pafABC_assoc_protein"/>
</dbReference>
<keyword evidence="2 6" id="KW-0238">DNA-binding</keyword>
<organism evidence="6 7">
    <name type="scientific">Brevibacterium sandarakinum</name>
    <dbReference type="NCBI Taxonomy" id="629680"/>
    <lineage>
        <taxon>Bacteria</taxon>
        <taxon>Bacillati</taxon>
        <taxon>Actinomycetota</taxon>
        <taxon>Actinomycetes</taxon>
        <taxon>Micrococcales</taxon>
        <taxon>Brevibacteriaceae</taxon>
        <taxon>Brevibacterium</taxon>
    </lineage>
</organism>
<dbReference type="InterPro" id="IPR026881">
    <property type="entry name" value="WYL_dom"/>
</dbReference>
<dbReference type="InterPro" id="IPR028349">
    <property type="entry name" value="PafC-like"/>
</dbReference>
<dbReference type="InterPro" id="IPR036388">
    <property type="entry name" value="WH-like_DNA-bd_sf"/>
</dbReference>
<sequence>MRADRLLSLLLFLQSRGKVTAAQVAEELGISIATARRDLEALSTAGVPIYVQPGRGGGWQLVGGSRTNLTGLSGHEARALFWMLGTAGLSGPGTRVATRKLIHALPESLRAEAETLATTTHYDHTSWGEVRVPDPRSSGDHMSSGDSVPDQRQDEDERDHLEALRSALIQHRSVHLRYTRGNGSTSVREVRPLGLVAKVGRWYLVARGEATRDEEVRTYRVDRIDTAVLAEEAPGTDAEEFDLVAYWNEHIQQIEEFRSSVAGIIRAPEWTRPILENHFGRYMTVTSNGSGVASDGSEDTAPEGHFIAEVRANLIVALAEQLAGWGNQIEVLEPPELRRELGRIGAELSALYGGRDL</sequence>
<evidence type="ECO:0000256" key="1">
    <source>
        <dbReference type="ARBA" id="ARBA00023015"/>
    </source>
</evidence>
<dbReference type="InterPro" id="IPR013196">
    <property type="entry name" value="HTH_11"/>
</dbReference>
<dbReference type="PANTHER" id="PTHR34580:SF1">
    <property type="entry name" value="PROTEIN PAFC"/>
    <property type="match status" value="1"/>
</dbReference>
<reference evidence="6" key="1">
    <citation type="submission" date="2016-10" db="EMBL/GenBank/DDBJ databases">
        <authorList>
            <person name="Varghese N."/>
            <person name="Submissions S."/>
        </authorList>
    </citation>
    <scope>NUCLEOTIDE SEQUENCE [LARGE SCALE GENOMIC DNA]</scope>
    <source>
        <strain evidence="6">DSM 22082</strain>
    </source>
</reference>
<dbReference type="PIRSF" id="PIRSF016838">
    <property type="entry name" value="PafC"/>
    <property type="match status" value="1"/>
</dbReference>
<dbReference type="SMART" id="SM00420">
    <property type="entry name" value="HTH_DEOR"/>
    <property type="match status" value="1"/>
</dbReference>
<dbReference type="PROSITE" id="PS52050">
    <property type="entry name" value="WYL"/>
    <property type="match status" value="1"/>
</dbReference>
<dbReference type="EMBL" id="LT629739">
    <property type="protein sequence ID" value="SDS80009.1"/>
    <property type="molecule type" value="Genomic_DNA"/>
</dbReference>
<proteinExistence type="predicted"/>
<evidence type="ECO:0000313" key="6">
    <source>
        <dbReference type="EMBL" id="SDS80009.1"/>
    </source>
</evidence>
<feature type="region of interest" description="Disordered" evidence="4">
    <location>
        <begin position="122"/>
        <end position="159"/>
    </location>
</feature>
<evidence type="ECO:0000259" key="5">
    <source>
        <dbReference type="PROSITE" id="PS51000"/>
    </source>
</evidence>
<dbReference type="OrthoDB" id="3171994at2"/>
<protein>
    <submittedName>
        <fullName evidence="6">Predicted DNA-binding transcriptional regulator YafY, contains an HTH and WYL domains</fullName>
    </submittedName>
</protein>
<dbReference type="PROSITE" id="PS00894">
    <property type="entry name" value="HTH_DEOR_1"/>
    <property type="match status" value="1"/>
</dbReference>
<gene>
    <name evidence="6" type="ORF">SAMN04489751_2901</name>
</gene>
<evidence type="ECO:0000313" key="7">
    <source>
        <dbReference type="Proteomes" id="UP000199700"/>
    </source>
</evidence>
<feature type="compositionally biased region" description="Basic and acidic residues" evidence="4">
    <location>
        <begin position="122"/>
        <end position="139"/>
    </location>
</feature>